<reference evidence="5 6" key="1">
    <citation type="submission" date="2023-06" db="EMBL/GenBank/DDBJ databases">
        <title>Whole genome sequence of Oscillatoria calcuttensis NRMC-F 0142.</title>
        <authorList>
            <person name="Shakena Fathima T."/>
            <person name="Muralitharan G."/>
            <person name="Thajuddin N."/>
        </authorList>
    </citation>
    <scope>NUCLEOTIDE SEQUENCE [LARGE SCALE GENOMIC DNA]</scope>
    <source>
        <strain evidence="5 6">NRMC-F 0142</strain>
    </source>
</reference>
<dbReference type="SUPFAM" id="SSF51735">
    <property type="entry name" value="NAD(P)-binding Rossmann-fold domains"/>
    <property type="match status" value="1"/>
</dbReference>
<keyword evidence="6" id="KW-1185">Reference proteome</keyword>
<gene>
    <name evidence="5" type="ORF">QQ055_05035</name>
</gene>
<dbReference type="PROSITE" id="PS00061">
    <property type="entry name" value="ADH_SHORT"/>
    <property type="match status" value="1"/>
</dbReference>
<dbReference type="PRINTS" id="PR00081">
    <property type="entry name" value="GDHRDH"/>
</dbReference>
<name>A0ABT7LXT8_9CYAN</name>
<dbReference type="CDD" id="cd05233">
    <property type="entry name" value="SDR_c"/>
    <property type="match status" value="1"/>
</dbReference>
<dbReference type="InterPro" id="IPR057326">
    <property type="entry name" value="KR_dom"/>
</dbReference>
<dbReference type="Pfam" id="PF00106">
    <property type="entry name" value="adh_short"/>
    <property type="match status" value="1"/>
</dbReference>
<evidence type="ECO:0000256" key="3">
    <source>
        <dbReference type="RuleBase" id="RU000363"/>
    </source>
</evidence>
<evidence type="ECO:0000256" key="1">
    <source>
        <dbReference type="ARBA" id="ARBA00006484"/>
    </source>
</evidence>
<feature type="domain" description="Ketoreductase" evidence="4">
    <location>
        <begin position="9"/>
        <end position="200"/>
    </location>
</feature>
<evidence type="ECO:0000256" key="2">
    <source>
        <dbReference type="ARBA" id="ARBA00023002"/>
    </source>
</evidence>
<dbReference type="Gene3D" id="3.40.50.720">
    <property type="entry name" value="NAD(P)-binding Rossmann-like Domain"/>
    <property type="match status" value="1"/>
</dbReference>
<sequence>MDNTWLRGHVSIITGGSAGIGRATAEQLVQAGATVAIVGRDRDRLQQTADSLQATVRGCTVMTWAADIGQAADMTQMADQILARYGRIDSLIAAAGILRPSGGVVRTLQQTSVREWDEVVDTNLKGVFLSNRAVLPAMIRQGSGQIINISSTSGRRGYAFDAAYCASKFGTIGLSEALAEEVRDAGVRVQVLLPGAIATPIWQQNGPIPRPENLVSVEEVARLILYLVMLPPDTVCLETTIEPLRSQSRPSWMQAIRGSA</sequence>
<evidence type="ECO:0000313" key="5">
    <source>
        <dbReference type="EMBL" id="MDL5056830.1"/>
    </source>
</evidence>
<comment type="similarity">
    <text evidence="1 3">Belongs to the short-chain dehydrogenases/reductases (SDR) family.</text>
</comment>
<dbReference type="InterPro" id="IPR020904">
    <property type="entry name" value="Sc_DH/Rdtase_CS"/>
</dbReference>
<dbReference type="PANTHER" id="PTHR42760:SF37">
    <property type="entry name" value="CLAVALDEHYDE DEHYDROGENASE"/>
    <property type="match status" value="1"/>
</dbReference>
<dbReference type="GO" id="GO:0016491">
    <property type="term" value="F:oxidoreductase activity"/>
    <property type="evidence" value="ECO:0007669"/>
    <property type="project" value="UniProtKB-KW"/>
</dbReference>
<evidence type="ECO:0000259" key="4">
    <source>
        <dbReference type="SMART" id="SM00822"/>
    </source>
</evidence>
<dbReference type="EMBL" id="JASVEJ010000019">
    <property type="protein sequence ID" value="MDL5056830.1"/>
    <property type="molecule type" value="Genomic_DNA"/>
</dbReference>
<comment type="caution">
    <text evidence="5">The sequence shown here is derived from an EMBL/GenBank/DDBJ whole genome shotgun (WGS) entry which is preliminary data.</text>
</comment>
<dbReference type="Proteomes" id="UP001230986">
    <property type="component" value="Unassembled WGS sequence"/>
</dbReference>
<protein>
    <submittedName>
        <fullName evidence="5">SDR family oxidoreductase</fullName>
        <ecNumber evidence="5">1.-.-.-</ecNumber>
    </submittedName>
</protein>
<dbReference type="PANTHER" id="PTHR42760">
    <property type="entry name" value="SHORT-CHAIN DEHYDROGENASES/REDUCTASES FAMILY MEMBER"/>
    <property type="match status" value="1"/>
</dbReference>
<organism evidence="5 6">
    <name type="scientific">Geitlerinema calcuttense NRMC-F 0142</name>
    <dbReference type="NCBI Taxonomy" id="2922238"/>
    <lineage>
        <taxon>Bacteria</taxon>
        <taxon>Bacillati</taxon>
        <taxon>Cyanobacteriota</taxon>
        <taxon>Cyanophyceae</taxon>
        <taxon>Geitlerinematales</taxon>
        <taxon>Geitlerinemataceae</taxon>
        <taxon>Geitlerinema</taxon>
    </lineage>
</organism>
<dbReference type="EC" id="1.-.-.-" evidence="5"/>
<dbReference type="InterPro" id="IPR036291">
    <property type="entry name" value="NAD(P)-bd_dom_sf"/>
</dbReference>
<dbReference type="SMART" id="SM00822">
    <property type="entry name" value="PKS_KR"/>
    <property type="match status" value="1"/>
</dbReference>
<evidence type="ECO:0000313" key="6">
    <source>
        <dbReference type="Proteomes" id="UP001230986"/>
    </source>
</evidence>
<accession>A0ABT7LXT8</accession>
<dbReference type="RefSeq" id="WP_284476419.1">
    <property type="nucleotide sequence ID" value="NZ_JASVEJ010000019.1"/>
</dbReference>
<dbReference type="InterPro" id="IPR002347">
    <property type="entry name" value="SDR_fam"/>
</dbReference>
<proteinExistence type="inferred from homology"/>
<keyword evidence="2 5" id="KW-0560">Oxidoreductase</keyword>
<dbReference type="PRINTS" id="PR00080">
    <property type="entry name" value="SDRFAMILY"/>
</dbReference>